<dbReference type="InterPro" id="IPR043502">
    <property type="entry name" value="DNA/RNA_pol_sf"/>
</dbReference>
<accession>A0A8K0GLV1</accession>
<feature type="region of interest" description="Disordered" evidence="1">
    <location>
        <begin position="523"/>
        <end position="585"/>
    </location>
</feature>
<feature type="region of interest" description="Disordered" evidence="1">
    <location>
        <begin position="471"/>
        <end position="491"/>
    </location>
</feature>
<feature type="compositionally biased region" description="Polar residues" evidence="1">
    <location>
        <begin position="564"/>
        <end position="585"/>
    </location>
</feature>
<feature type="domain" description="Reverse transcriptase Ty1/copia-type" evidence="2">
    <location>
        <begin position="100"/>
        <end position="240"/>
    </location>
</feature>
<feature type="region of interest" description="Disordered" evidence="1">
    <location>
        <begin position="381"/>
        <end position="409"/>
    </location>
</feature>
<feature type="compositionally biased region" description="Polar residues" evidence="1">
    <location>
        <begin position="471"/>
        <end position="488"/>
    </location>
</feature>
<evidence type="ECO:0000313" key="3">
    <source>
        <dbReference type="EMBL" id="KAF2904874.1"/>
    </source>
</evidence>
<gene>
    <name evidence="3" type="ORF">ILUMI_01291</name>
</gene>
<dbReference type="Pfam" id="PF07727">
    <property type="entry name" value="RVT_2"/>
    <property type="match status" value="1"/>
</dbReference>
<dbReference type="EMBL" id="VTPC01000657">
    <property type="protein sequence ID" value="KAF2904874.1"/>
    <property type="molecule type" value="Genomic_DNA"/>
</dbReference>
<dbReference type="OrthoDB" id="307488at2759"/>
<dbReference type="Pfam" id="PF07491">
    <property type="entry name" value="PPI_Ypi1"/>
    <property type="match status" value="2"/>
</dbReference>
<dbReference type="SUPFAM" id="SSF56672">
    <property type="entry name" value="DNA/RNA polymerases"/>
    <property type="match status" value="1"/>
</dbReference>
<dbReference type="GO" id="GO:0004865">
    <property type="term" value="F:protein serine/threonine phosphatase inhibitor activity"/>
    <property type="evidence" value="ECO:0007669"/>
    <property type="project" value="InterPro"/>
</dbReference>
<protein>
    <recommendedName>
        <fullName evidence="2">Reverse transcriptase Ty1/copia-type domain-containing protein</fullName>
    </recommendedName>
</protein>
<feature type="compositionally biased region" description="Acidic residues" evidence="1">
    <location>
        <begin position="528"/>
        <end position="537"/>
    </location>
</feature>
<reference evidence="3" key="1">
    <citation type="submission" date="2019-08" db="EMBL/GenBank/DDBJ databases">
        <title>The genome of the North American firefly Photinus pyralis.</title>
        <authorList>
            <consortium name="Photinus pyralis genome working group"/>
            <person name="Fallon T.R."/>
            <person name="Sander Lower S.E."/>
            <person name="Weng J.-K."/>
        </authorList>
    </citation>
    <scope>NUCLEOTIDE SEQUENCE</scope>
    <source>
        <strain evidence="3">TRF0915ILg1</strain>
        <tissue evidence="3">Whole body</tissue>
    </source>
</reference>
<comment type="caution">
    <text evidence="3">The sequence shown here is derived from an EMBL/GenBank/DDBJ whole genome shotgun (WGS) entry which is preliminary data.</text>
</comment>
<dbReference type="AlphaFoldDB" id="A0A8K0GLV1"/>
<keyword evidence="4" id="KW-1185">Reference proteome</keyword>
<dbReference type="Proteomes" id="UP000801492">
    <property type="component" value="Unassembled WGS sequence"/>
</dbReference>
<feature type="region of interest" description="Disordered" evidence="1">
    <location>
        <begin position="1"/>
        <end position="48"/>
    </location>
</feature>
<sequence>DGDVPTLRLRLKKPKSDKKVQWTTETIDNEDMNKKKSKSTSDTYLNEDDSGKQTQVIIESFQMFAAVNVEEITVATLQLATIYKARLVARGFEQDEGLEINENYENKVCLLNKAIYGLKQAPKIWNERFNTFMSSLNFKRSKSDYCLFVFLKQNIRCYLLLYLDDILLACNDKNFINYVKSKLCETFKMKKLDFVNNFLGIRICKDFENKIITIDQISAINNLVKRFNVENCKNFKTPIENNLVLERNCDENLKTKLPYKELLGSLMYIMMGTRPDICYCVSYFGRYQDCATDVHFKHLLRVLKYLKFTVDLKLSFCCSDNDLQGFSDADWANDADRKSLSNPEIQIEYQLVVSETDFHWAQKVLFYAQCSASTSKTRVEIVSDSQENNDNYEEEDDSRPGSRCDENVLSEKTSDNKRCTMWDYKEVTELIYSFFDVIDEILDQKPSNSCSHSLNSSNERIIMAEDIPSTHAKTSTETENEDTQTQVQNKKDNVQCVSEKRLRKEYIAQKKKKSCCIYSKPRKFDESSSSEDSDDECDHCHGHVEKKKHKKASDLPVSIEENPNHSSNTDIVEPTPLNSEPPTTE</sequence>
<feature type="non-terminal residue" evidence="3">
    <location>
        <position position="1"/>
    </location>
</feature>
<evidence type="ECO:0000313" key="4">
    <source>
        <dbReference type="Proteomes" id="UP000801492"/>
    </source>
</evidence>
<organism evidence="3 4">
    <name type="scientific">Ignelater luminosus</name>
    <name type="common">Cucubano</name>
    <name type="synonym">Pyrophorus luminosus</name>
    <dbReference type="NCBI Taxonomy" id="2038154"/>
    <lineage>
        <taxon>Eukaryota</taxon>
        <taxon>Metazoa</taxon>
        <taxon>Ecdysozoa</taxon>
        <taxon>Arthropoda</taxon>
        <taxon>Hexapoda</taxon>
        <taxon>Insecta</taxon>
        <taxon>Pterygota</taxon>
        <taxon>Neoptera</taxon>
        <taxon>Endopterygota</taxon>
        <taxon>Coleoptera</taxon>
        <taxon>Polyphaga</taxon>
        <taxon>Elateriformia</taxon>
        <taxon>Elateroidea</taxon>
        <taxon>Elateridae</taxon>
        <taxon>Agrypninae</taxon>
        <taxon>Pyrophorini</taxon>
        <taxon>Ignelater</taxon>
    </lineage>
</organism>
<dbReference type="PANTHER" id="PTHR11439:SF483">
    <property type="entry name" value="PEPTIDE SYNTHASE GLIP-LIKE, PUTATIVE (AFU_ORTHOLOGUE AFUA_3G12920)-RELATED"/>
    <property type="match status" value="1"/>
</dbReference>
<dbReference type="PANTHER" id="PTHR11439">
    <property type="entry name" value="GAG-POL-RELATED RETROTRANSPOSON"/>
    <property type="match status" value="1"/>
</dbReference>
<evidence type="ECO:0000256" key="1">
    <source>
        <dbReference type="SAM" id="MobiDB-lite"/>
    </source>
</evidence>
<dbReference type="InterPro" id="IPR011107">
    <property type="entry name" value="PPI_Ypi1"/>
</dbReference>
<proteinExistence type="predicted"/>
<dbReference type="InterPro" id="IPR013103">
    <property type="entry name" value="RVT_2"/>
</dbReference>
<dbReference type="GO" id="GO:0071897">
    <property type="term" value="P:DNA biosynthetic process"/>
    <property type="evidence" value="ECO:0007669"/>
    <property type="project" value="UniProtKB-ARBA"/>
</dbReference>
<evidence type="ECO:0000259" key="2">
    <source>
        <dbReference type="Pfam" id="PF07727"/>
    </source>
</evidence>
<name>A0A8K0GLV1_IGNLU</name>